<dbReference type="GeneID" id="30176771"/>
<name>A0A1E3NMY4_9ASCO</name>
<dbReference type="EMBL" id="KV454003">
    <property type="protein sequence ID" value="ODQ46753.1"/>
    <property type="molecule type" value="Genomic_DNA"/>
</dbReference>
<sequence length="318" mass="36618">MPLQIHDAFNNVVWTQISLCNLSLWYNNVMFTSRKDIAKSSRSLASSVFAPSLRNGYLPRIIDLDSIKKSPAFHSPQKWISKLKFIDDSERIQSYKTLEQSCIAQILSSPPRMTHATRTVVPRDLLIPFRVMRNPMISESTENVVGGKNKYEYIMTPFHPSEKKLPEDPVAYYPRNISLLEEYPDSFQEETAMLRKYSLNTNLYPNIKDWKSVGWNINTAKVVNKISSDQVEKLLSGIFTTFPDARSKILLSEGDEDELIFLKNDFVAINLSRLAKHNQKIKCQLAEKFPLGFIPINDKSLRMIKELIAYCILMNGRF</sequence>
<gene>
    <name evidence="1" type="ORF">PICMEDRAFT_136171</name>
</gene>
<keyword evidence="2" id="KW-1185">Reference proteome</keyword>
<evidence type="ECO:0000313" key="2">
    <source>
        <dbReference type="Proteomes" id="UP000094455"/>
    </source>
</evidence>
<evidence type="ECO:0008006" key="3">
    <source>
        <dbReference type="Google" id="ProtNLM"/>
    </source>
</evidence>
<accession>A0A1E3NMY4</accession>
<protein>
    <recommendedName>
        <fullName evidence="3">Required for respiratory growth protein 8, mitochondrial</fullName>
    </recommendedName>
</protein>
<dbReference type="Proteomes" id="UP000094455">
    <property type="component" value="Unassembled WGS sequence"/>
</dbReference>
<dbReference type="OrthoDB" id="3994829at2759"/>
<dbReference type="RefSeq" id="XP_019017866.1">
    <property type="nucleotide sequence ID" value="XM_019160084.1"/>
</dbReference>
<reference evidence="1 2" key="1">
    <citation type="journal article" date="2016" name="Proc. Natl. Acad. Sci. U.S.A.">
        <title>Comparative genomics of biotechnologically important yeasts.</title>
        <authorList>
            <person name="Riley R."/>
            <person name="Haridas S."/>
            <person name="Wolfe K.H."/>
            <person name="Lopes M.R."/>
            <person name="Hittinger C.T."/>
            <person name="Goeker M."/>
            <person name="Salamov A.A."/>
            <person name="Wisecaver J.H."/>
            <person name="Long T.M."/>
            <person name="Calvey C.H."/>
            <person name="Aerts A.L."/>
            <person name="Barry K.W."/>
            <person name="Choi C."/>
            <person name="Clum A."/>
            <person name="Coughlan A.Y."/>
            <person name="Deshpande S."/>
            <person name="Douglass A.P."/>
            <person name="Hanson S.J."/>
            <person name="Klenk H.-P."/>
            <person name="LaButti K.M."/>
            <person name="Lapidus A."/>
            <person name="Lindquist E.A."/>
            <person name="Lipzen A.M."/>
            <person name="Meier-Kolthoff J.P."/>
            <person name="Ohm R.A."/>
            <person name="Otillar R.P."/>
            <person name="Pangilinan J.L."/>
            <person name="Peng Y."/>
            <person name="Rokas A."/>
            <person name="Rosa C.A."/>
            <person name="Scheuner C."/>
            <person name="Sibirny A.A."/>
            <person name="Slot J.C."/>
            <person name="Stielow J.B."/>
            <person name="Sun H."/>
            <person name="Kurtzman C.P."/>
            <person name="Blackwell M."/>
            <person name="Grigoriev I.V."/>
            <person name="Jeffries T.W."/>
        </authorList>
    </citation>
    <scope>NUCLEOTIDE SEQUENCE [LARGE SCALE GENOMIC DNA]</scope>
    <source>
        <strain evidence="1 2">NRRL Y-2026</strain>
    </source>
</reference>
<dbReference type="AlphaFoldDB" id="A0A1E3NMY4"/>
<evidence type="ECO:0000313" key="1">
    <source>
        <dbReference type="EMBL" id="ODQ46753.1"/>
    </source>
</evidence>
<proteinExistence type="predicted"/>
<organism evidence="1 2">
    <name type="scientific">Pichia membranifaciens NRRL Y-2026</name>
    <dbReference type="NCBI Taxonomy" id="763406"/>
    <lineage>
        <taxon>Eukaryota</taxon>
        <taxon>Fungi</taxon>
        <taxon>Dikarya</taxon>
        <taxon>Ascomycota</taxon>
        <taxon>Saccharomycotina</taxon>
        <taxon>Pichiomycetes</taxon>
        <taxon>Pichiales</taxon>
        <taxon>Pichiaceae</taxon>
        <taxon>Pichia</taxon>
    </lineage>
</organism>